<dbReference type="InterPro" id="IPR059177">
    <property type="entry name" value="GH29D-like_dom"/>
</dbReference>
<evidence type="ECO:0000259" key="7">
    <source>
        <dbReference type="Pfam" id="PF21307"/>
    </source>
</evidence>
<dbReference type="eggNOG" id="COG1554">
    <property type="taxonomic scope" value="Bacteria"/>
</dbReference>
<feature type="domain" description="GH29D-like beta-sandwich" evidence="5">
    <location>
        <begin position="1013"/>
        <end position="1080"/>
    </location>
</feature>
<dbReference type="Gene3D" id="2.70.98.50">
    <property type="entry name" value="putative glycoside hydrolase family protein from bacillus halodurans"/>
    <property type="match status" value="1"/>
</dbReference>
<sequence>MKKRRFQMKRKILAAILSVTMLFSAMSSGISVLAAGAPAASAAIATELSNLPQADGNTLRMWYTKPASNWTNDCLVIGNGSTGGVLFSGVGRDRVHFNEKTLWNGGPGSVSNYNGGNRTIPTTKEQLDAIREQADDHSTSVFPLGTGGVRDFMGNGSGMGQYQDFGDLYLDFSKTGMTDANATNYVRDLDMRTAVSSLNYDYDGVHYEREYFVSHPDKVMAVRLTASEAGKLTFDASVAAASGLTTTATAQDGRITLAGTVRNNGMKCEMQAQVINEGGTLTSNDDGTVSVEGADAVTIVLTTGTDYANDWPTYRTDDPHDELTATVDAAAAKSYQELKDAHLADYQELFSRLEIDLGGECPQVPTDEMMKAYRRGETSHAAEEMVYQFGRYLTIAGSREGDELPTNLCGLWLIGSAGSYWGADFHFNVNVQMNYWPAYQTNLAECGSVFTDYMESLVEPGRVTAGASAALPTEPGTPIGEGNGFLVNTQNNPFGCTAPFGSQEYGWNIGGSSWALQNVYDQYLYTGDKELLKNKIYPMLKEQANFWNQFLWYSDYQGRLVVGPSVSAEQGPTVNGTTYDQSIVWELYKMAIEASEILGVDEDQRAVWEDKQSQLNPIIIGSQGQVKEWYEESTLGKGQVDDLAEVNIPNFGAGGSANAGSVHRHTSQLIGLYPGTLINQDTPEWMDAAVVSLQQRNMGGTGWSKAHKINMYARTGRAEDTYSLVTGMIAGNQNGILDNLLDSHPPFQIDGNYGLTAGMNEMLIQSQAGYTEFLPTLPQAWATGSISGVMARGNFEIDMDWSNGEADRFVITSKVGGTFTGEYDNLAAYTVKTSDGTPVETTKLSDSRISFETTEGESYIIDFNNTPTKLQLQIDDAKEIASQMQEDILSTAKAALESCIAESEQIIENQEADKYYDQKVLLTEACKTANAAISLKDAYTAGRLAYGDVDPDETWATYQQLAADLKVQIDAAVEVLTREGATAADYSAVQAALTAATTALTGLSDRLTVSISPQGGQVNAGQQVTLSSEFSDLQIRYTTDGNEPMSFSNIYTAPLTVPTGGMVVKAALYSGTRRMSDVYTASFITGTLGENVAPTATEVIEDNNYGSGYDGKQAVDGNTYTRWATVDNTNAVTLELVFAQPVTVDSAAIRQYYYNGKNDITNFNIEYWNGTDWVAALTGASMDRQSNKTFGFEEFTADRIRLNILAGTNPSIWEFELYKPVKVDPIETNKTILEKVIAGAKAAIDSGEVDKAIESVRNSFMEMYNYAVAVNENPTSDQETIDRSWVALMTEIHKLGLIAGDKTTLQEHYDYYSQLDMDRYMDGAEKDNFLAALDGALKVLNDGDAMDAEISAADTALVAAANALVLRGDKEALQTLVDSTQGYVQDRYVPSLWAEFQAKRDAANAVLEEANVTQEQVDEAMNNLLTAMLNLRYKADKSVLEALVSDAGKLDLNGFSKASVDAFNAAYADAQAALANEDLSEDDQAVVDGAVAGLQKAIEGLTYSDGTPAGISVNGDGSIRTTGASAKTGETVPVAAAAAMLLIAGAAVMLGRKKRS</sequence>
<reference evidence="9 10" key="2">
    <citation type="submission" date="2009-02" db="EMBL/GenBank/DDBJ databases">
        <title>Draft genome sequence of Clostridium methylpentosum (DSM 5476).</title>
        <authorList>
            <person name="Sudarsanam P."/>
            <person name="Ley R."/>
            <person name="Guruge J."/>
            <person name="Turnbaugh P.J."/>
            <person name="Mahowald M."/>
            <person name="Liep D."/>
            <person name="Gordon J."/>
        </authorList>
    </citation>
    <scope>NUCLEOTIDE SEQUENCE [LARGE SCALE GENOMIC DNA]</scope>
    <source>
        <strain evidence="9 10">DSM 5476</strain>
    </source>
</reference>
<dbReference type="Pfam" id="PF22124">
    <property type="entry name" value="Glyco_hydro_95_cat"/>
    <property type="match status" value="1"/>
</dbReference>
<dbReference type="SUPFAM" id="SSF48208">
    <property type="entry name" value="Six-hairpin glycosidases"/>
    <property type="match status" value="1"/>
</dbReference>
<keyword evidence="10" id="KW-1185">Reference proteome</keyword>
<dbReference type="Pfam" id="PF07554">
    <property type="entry name" value="FIVAR"/>
    <property type="match status" value="2"/>
</dbReference>
<reference evidence="9 10" key="1">
    <citation type="submission" date="2009-01" db="EMBL/GenBank/DDBJ databases">
        <authorList>
            <person name="Fulton L."/>
            <person name="Clifton S."/>
            <person name="Fulton B."/>
            <person name="Xu J."/>
            <person name="Minx P."/>
            <person name="Pepin K.H."/>
            <person name="Johnson M."/>
            <person name="Bhonagiri V."/>
            <person name="Nash W.E."/>
            <person name="Mardis E.R."/>
            <person name="Wilson R.K."/>
        </authorList>
    </citation>
    <scope>NUCLEOTIDE SEQUENCE [LARGE SCALE GENOMIC DNA]</scope>
    <source>
        <strain evidence="9 10">DSM 5476</strain>
    </source>
</reference>
<dbReference type="SUPFAM" id="SSF49785">
    <property type="entry name" value="Galactose-binding domain-like"/>
    <property type="match status" value="1"/>
</dbReference>
<dbReference type="GO" id="GO:0005975">
    <property type="term" value="P:carbohydrate metabolic process"/>
    <property type="evidence" value="ECO:0007669"/>
    <property type="project" value="InterPro"/>
</dbReference>
<feature type="domain" description="Glycosyl hydrolase family 95 catalytic" evidence="8">
    <location>
        <begin position="334"/>
        <end position="763"/>
    </location>
</feature>
<gene>
    <name evidence="9" type="ORF">CLOSTMETH_02076</name>
</gene>
<protein>
    <submittedName>
        <fullName evidence="9">F5/8 type C domain protein</fullName>
    </submittedName>
</protein>
<evidence type="ECO:0000259" key="4">
    <source>
        <dbReference type="Pfam" id="PF00754"/>
    </source>
</evidence>
<dbReference type="InterPro" id="IPR013780">
    <property type="entry name" value="Glyco_hydro_b"/>
</dbReference>
<feature type="domain" description="Glycosyl hydrolase family 95 N-terminal" evidence="6">
    <location>
        <begin position="61"/>
        <end position="309"/>
    </location>
</feature>
<dbReference type="InterPro" id="IPR000421">
    <property type="entry name" value="FA58C"/>
</dbReference>
<comment type="caution">
    <text evidence="9">The sequence shown here is derived from an EMBL/GenBank/DDBJ whole genome shotgun (WGS) entry which is preliminary data.</text>
</comment>
<keyword evidence="2" id="KW-0472">Membrane</keyword>
<dbReference type="GO" id="GO:0004560">
    <property type="term" value="F:alpha-L-fucosidase activity"/>
    <property type="evidence" value="ECO:0007669"/>
    <property type="project" value="TreeGrafter"/>
</dbReference>
<dbReference type="STRING" id="537013.CLOSTMETH_02076"/>
<dbReference type="EMBL" id="ACEC01000066">
    <property type="protein sequence ID" value="EEG30345.1"/>
    <property type="molecule type" value="Genomic_DNA"/>
</dbReference>
<dbReference type="Pfam" id="PF14498">
    <property type="entry name" value="Glyco_hyd_65N_2"/>
    <property type="match status" value="1"/>
</dbReference>
<dbReference type="Proteomes" id="UP000003340">
    <property type="component" value="Unassembled WGS sequence"/>
</dbReference>
<dbReference type="InterPro" id="IPR008928">
    <property type="entry name" value="6-hairpin_glycosidase_sf"/>
</dbReference>
<dbReference type="HOGENOM" id="CLU_001365_0_0_9"/>
<evidence type="ECO:0000313" key="9">
    <source>
        <dbReference type="EMBL" id="EEG30345.1"/>
    </source>
</evidence>
<keyword evidence="2" id="KW-1133">Transmembrane helix</keyword>
<dbReference type="PANTHER" id="PTHR31084:SF19">
    <property type="entry name" value="GLYCOSYL HYDROLASE FAMILY 95 N-TERMINAL DOMAIN-CONTAINING PROTEIN"/>
    <property type="match status" value="1"/>
</dbReference>
<dbReference type="Gene3D" id="1.20.1270.90">
    <property type="entry name" value="AF1782-like"/>
    <property type="match status" value="2"/>
</dbReference>
<evidence type="ECO:0000259" key="6">
    <source>
        <dbReference type="Pfam" id="PF14498"/>
    </source>
</evidence>
<organism evidence="9 10">
    <name type="scientific">[Clostridium] methylpentosum DSM 5476</name>
    <dbReference type="NCBI Taxonomy" id="537013"/>
    <lineage>
        <taxon>Bacteria</taxon>
        <taxon>Bacillati</taxon>
        <taxon>Bacillota</taxon>
        <taxon>Clostridia</taxon>
        <taxon>Eubacteriales</taxon>
        <taxon>Oscillospiraceae</taxon>
        <taxon>Oscillospiraceae incertae sedis</taxon>
    </lineage>
</organism>
<dbReference type="Pfam" id="PF21307">
    <property type="entry name" value="Glyco_hydro_95_C"/>
    <property type="match status" value="1"/>
</dbReference>
<evidence type="ECO:0000256" key="2">
    <source>
        <dbReference type="SAM" id="Phobius"/>
    </source>
</evidence>
<feature type="domain" description="F5/8 type C" evidence="4">
    <location>
        <begin position="1105"/>
        <end position="1212"/>
    </location>
</feature>
<dbReference type="Gene3D" id="2.60.120.260">
    <property type="entry name" value="Galactose-binding domain-like"/>
    <property type="match status" value="1"/>
</dbReference>
<evidence type="ECO:0000313" key="10">
    <source>
        <dbReference type="Proteomes" id="UP000003340"/>
    </source>
</evidence>
<dbReference type="Gene3D" id="2.60.40.1180">
    <property type="entry name" value="Golgi alpha-mannosidase II"/>
    <property type="match status" value="1"/>
</dbReference>
<dbReference type="InterPro" id="IPR054363">
    <property type="entry name" value="GH95_cat"/>
</dbReference>
<evidence type="ECO:0000259" key="8">
    <source>
        <dbReference type="Pfam" id="PF22124"/>
    </source>
</evidence>
<dbReference type="Gene3D" id="1.50.10.10">
    <property type="match status" value="1"/>
</dbReference>
<proteinExistence type="predicted"/>
<dbReference type="InterPro" id="IPR008979">
    <property type="entry name" value="Galactose-bd-like_sf"/>
</dbReference>
<keyword evidence="3" id="KW-0732">Signal</keyword>
<evidence type="ECO:0000256" key="1">
    <source>
        <dbReference type="ARBA" id="ARBA00023295"/>
    </source>
</evidence>
<dbReference type="Pfam" id="PF13290">
    <property type="entry name" value="CHB_HEX_C_1"/>
    <property type="match status" value="1"/>
</dbReference>
<name>C0EDZ7_9FIRM</name>
<feature type="signal peptide" evidence="3">
    <location>
        <begin position="1"/>
        <end position="34"/>
    </location>
</feature>
<dbReference type="Pfam" id="PF00754">
    <property type="entry name" value="F5_F8_type_C"/>
    <property type="match status" value="1"/>
</dbReference>
<dbReference type="eggNOG" id="COG1538">
    <property type="taxonomic scope" value="Bacteria"/>
</dbReference>
<dbReference type="InterPro" id="IPR049053">
    <property type="entry name" value="AFCA-like_C"/>
</dbReference>
<evidence type="ECO:0000256" key="3">
    <source>
        <dbReference type="SAM" id="SignalP"/>
    </source>
</evidence>
<evidence type="ECO:0000259" key="5">
    <source>
        <dbReference type="Pfam" id="PF13290"/>
    </source>
</evidence>
<dbReference type="InterPro" id="IPR012341">
    <property type="entry name" value="6hp_glycosidase-like_sf"/>
</dbReference>
<keyword evidence="1" id="KW-0378">Hydrolase</keyword>
<dbReference type="PANTHER" id="PTHR31084">
    <property type="entry name" value="ALPHA-L-FUCOSIDASE 2"/>
    <property type="match status" value="1"/>
</dbReference>
<dbReference type="InterPro" id="IPR027414">
    <property type="entry name" value="GH95_N_dom"/>
</dbReference>
<feature type="domain" description="Alpha fucosidase A-like C-terminal" evidence="7">
    <location>
        <begin position="765"/>
        <end position="861"/>
    </location>
</feature>
<keyword evidence="1" id="KW-0326">Glycosidase</keyword>
<accession>C0EDZ7</accession>
<feature type="transmembrane region" description="Helical" evidence="2">
    <location>
        <begin position="1532"/>
        <end position="1551"/>
    </location>
</feature>
<keyword evidence="2" id="KW-0812">Transmembrane</keyword>
<feature type="chain" id="PRO_5039573011" evidence="3">
    <location>
        <begin position="35"/>
        <end position="1556"/>
    </location>
</feature>